<accession>A0A183D006</accession>
<sequence>MLCCCRCSLDPILITGIRYSSDLQRAYAESMVFKFADRPGVWFFCQIQMCMKKSGMCDGVTPPSCASQAEKPEIRYISETEQLETLEKMETTATVTTKPPTRYVIKAQKPGPVTTEFGNAIEETVAGEYLEESTK</sequence>
<dbReference type="Pfam" id="PF25301">
    <property type="entry name" value="CUT_C"/>
    <property type="match status" value="1"/>
</dbReference>
<dbReference type="PANTHER" id="PTHR22907">
    <property type="entry name" value="GH04558P"/>
    <property type="match status" value="1"/>
</dbReference>
<dbReference type="EMBL" id="UYRT01002842">
    <property type="protein sequence ID" value="VDK31745.1"/>
    <property type="molecule type" value="Genomic_DNA"/>
</dbReference>
<feature type="domain" description="ZP" evidence="2">
    <location>
        <begin position="1"/>
        <end position="64"/>
    </location>
</feature>
<dbReference type="PROSITE" id="PS51034">
    <property type="entry name" value="ZP_2"/>
    <property type="match status" value="1"/>
</dbReference>
<dbReference type="InterPro" id="IPR051962">
    <property type="entry name" value="Cuticlin"/>
</dbReference>
<reference evidence="5" key="1">
    <citation type="submission" date="2016-06" db="UniProtKB">
        <authorList>
            <consortium name="WormBaseParasite"/>
        </authorList>
    </citation>
    <scope>IDENTIFICATION</scope>
</reference>
<dbReference type="InterPro" id="IPR001507">
    <property type="entry name" value="ZP_dom"/>
</dbReference>
<dbReference type="InterPro" id="IPR057475">
    <property type="entry name" value="CUT_C"/>
</dbReference>
<organism evidence="5">
    <name type="scientific">Gongylonema pulchrum</name>
    <dbReference type="NCBI Taxonomy" id="637853"/>
    <lineage>
        <taxon>Eukaryota</taxon>
        <taxon>Metazoa</taxon>
        <taxon>Ecdysozoa</taxon>
        <taxon>Nematoda</taxon>
        <taxon>Chromadorea</taxon>
        <taxon>Rhabditida</taxon>
        <taxon>Spirurina</taxon>
        <taxon>Spiruromorpha</taxon>
        <taxon>Spiruroidea</taxon>
        <taxon>Gongylonematidae</taxon>
        <taxon>Gongylonema</taxon>
    </lineage>
</organism>
<proteinExistence type="predicted"/>
<keyword evidence="4" id="KW-1185">Reference proteome</keyword>
<dbReference type="AlphaFoldDB" id="A0A183D006"/>
<evidence type="ECO:0000313" key="5">
    <source>
        <dbReference type="WBParaSite" id="GPUH_0000205201-mRNA-1"/>
    </source>
</evidence>
<dbReference type="PANTHER" id="PTHR22907:SF24">
    <property type="entry name" value="ZP DOMAIN-CONTAINING PROTEIN"/>
    <property type="match status" value="1"/>
</dbReference>
<evidence type="ECO:0000256" key="1">
    <source>
        <dbReference type="ARBA" id="ARBA00022729"/>
    </source>
</evidence>
<name>A0A183D006_9BILA</name>
<gene>
    <name evidence="3" type="ORF">GPUH_LOCUS2046</name>
</gene>
<evidence type="ECO:0000313" key="4">
    <source>
        <dbReference type="Proteomes" id="UP000271098"/>
    </source>
</evidence>
<dbReference type="OrthoDB" id="6139674at2759"/>
<dbReference type="Proteomes" id="UP000271098">
    <property type="component" value="Unassembled WGS sequence"/>
</dbReference>
<evidence type="ECO:0000259" key="2">
    <source>
        <dbReference type="PROSITE" id="PS51034"/>
    </source>
</evidence>
<protein>
    <submittedName>
        <fullName evidence="5">ZP domain-containing protein</fullName>
    </submittedName>
</protein>
<keyword evidence="1" id="KW-0732">Signal</keyword>
<dbReference type="WBParaSite" id="GPUH_0000205201-mRNA-1">
    <property type="protein sequence ID" value="GPUH_0000205201-mRNA-1"/>
    <property type="gene ID" value="GPUH_0000205201"/>
</dbReference>
<evidence type="ECO:0000313" key="3">
    <source>
        <dbReference type="EMBL" id="VDK31745.1"/>
    </source>
</evidence>
<reference evidence="3 4" key="2">
    <citation type="submission" date="2018-11" db="EMBL/GenBank/DDBJ databases">
        <authorList>
            <consortium name="Pathogen Informatics"/>
        </authorList>
    </citation>
    <scope>NUCLEOTIDE SEQUENCE [LARGE SCALE GENOMIC DNA]</scope>
</reference>